<proteinExistence type="predicted"/>
<dbReference type="RefSeq" id="XP_047842220.1">
    <property type="nucleotide sequence ID" value="XM_047986240.1"/>
</dbReference>
<reference evidence="3" key="1">
    <citation type="submission" date="2021-11" db="EMBL/GenBank/DDBJ databases">
        <title>Purpureocillium_takamizusanense_genome.</title>
        <authorList>
            <person name="Nguyen N.-H."/>
        </authorList>
    </citation>
    <scope>NUCLEOTIDE SEQUENCE</scope>
    <source>
        <strain evidence="3">PT3</strain>
    </source>
</reference>
<accession>A0A9Q8VBC0</accession>
<feature type="transmembrane region" description="Helical" evidence="2">
    <location>
        <begin position="21"/>
        <end position="39"/>
    </location>
</feature>
<dbReference type="KEGG" id="ptkz:JDV02_004995"/>
<dbReference type="Proteomes" id="UP000829364">
    <property type="component" value="Chromosome 4"/>
</dbReference>
<dbReference type="GeneID" id="72066945"/>
<evidence type="ECO:0000313" key="3">
    <source>
        <dbReference type="EMBL" id="UNI18739.1"/>
    </source>
</evidence>
<keyword evidence="2" id="KW-0472">Membrane</keyword>
<dbReference type="AlphaFoldDB" id="A0A9Q8VBC0"/>
<evidence type="ECO:0000256" key="1">
    <source>
        <dbReference type="SAM" id="MobiDB-lite"/>
    </source>
</evidence>
<keyword evidence="4" id="KW-1185">Reference proteome</keyword>
<feature type="compositionally biased region" description="Low complexity" evidence="1">
    <location>
        <begin position="170"/>
        <end position="179"/>
    </location>
</feature>
<feature type="transmembrane region" description="Helical" evidence="2">
    <location>
        <begin position="69"/>
        <end position="89"/>
    </location>
</feature>
<gene>
    <name evidence="3" type="ORF">JDV02_004995</name>
</gene>
<name>A0A9Q8VBC0_9HYPO</name>
<keyword evidence="2" id="KW-0812">Transmembrane</keyword>
<feature type="region of interest" description="Disordered" evidence="1">
    <location>
        <begin position="155"/>
        <end position="180"/>
    </location>
</feature>
<sequence length="215" mass="21964">MASGTFAGPSTGASTTDPKRALLLLAPLASSTASLVFGWDQQLFLSLLARSTHGEATLPGYWRALFPRGVARVLALLAVTAGASAGAALAHGGMLARRGALGWYVAAGALALGHLGFVPAVAGRIRELVERDGEEGTSSSTGRSARAAAVADLGSGDDVDADKKGEAGRSSGSGKSPKSNVELQREWLRINLARTLTTDLGAWVCAFVAAVKTFS</sequence>
<evidence type="ECO:0000256" key="2">
    <source>
        <dbReference type="SAM" id="Phobius"/>
    </source>
</evidence>
<feature type="transmembrane region" description="Helical" evidence="2">
    <location>
        <begin position="101"/>
        <end position="122"/>
    </location>
</feature>
<keyword evidence="2" id="KW-1133">Transmembrane helix</keyword>
<dbReference type="EMBL" id="CP086357">
    <property type="protein sequence ID" value="UNI18739.1"/>
    <property type="molecule type" value="Genomic_DNA"/>
</dbReference>
<organism evidence="3 4">
    <name type="scientific">Purpureocillium takamizusanense</name>
    <dbReference type="NCBI Taxonomy" id="2060973"/>
    <lineage>
        <taxon>Eukaryota</taxon>
        <taxon>Fungi</taxon>
        <taxon>Dikarya</taxon>
        <taxon>Ascomycota</taxon>
        <taxon>Pezizomycotina</taxon>
        <taxon>Sordariomycetes</taxon>
        <taxon>Hypocreomycetidae</taxon>
        <taxon>Hypocreales</taxon>
        <taxon>Ophiocordycipitaceae</taxon>
        <taxon>Purpureocillium</taxon>
    </lineage>
</organism>
<dbReference type="OrthoDB" id="1523883at2759"/>
<protein>
    <submittedName>
        <fullName evidence="3">Uncharacterized protein</fullName>
    </submittedName>
</protein>
<evidence type="ECO:0000313" key="4">
    <source>
        <dbReference type="Proteomes" id="UP000829364"/>
    </source>
</evidence>